<evidence type="ECO:0000256" key="3">
    <source>
        <dbReference type="SAM" id="Coils"/>
    </source>
</evidence>
<comment type="similarity">
    <text evidence="2">Belongs to the NET family.</text>
</comment>
<comment type="caution">
    <text evidence="5">The sequence shown here is derived from an EMBL/GenBank/DDBJ whole genome shotgun (WGS) entry which is preliminary data.</text>
</comment>
<sequence>MDATIKFIEENANSITRSDEMYDRKRPMHIKLIEKFYRAYVSSAERYYGARSELLQAHQITGEAFPDQVSFLLTDNAPSSFDTHTPFTRIPIHAFDPEESGTAIGKKGLKHQEEDQEDLAQLLNENKNLNTRILIESDQVHKAKVELQILTQILTKMESERDAIIVQC</sequence>
<name>A0AAD3TG69_NEPGR</name>
<proteinExistence type="inferred from homology"/>
<dbReference type="PROSITE" id="PS51774">
    <property type="entry name" value="NAB"/>
    <property type="match status" value="1"/>
</dbReference>
<dbReference type="InterPro" id="IPR011684">
    <property type="entry name" value="NAB"/>
</dbReference>
<dbReference type="PANTHER" id="PTHR32258">
    <property type="entry name" value="PROTEIN NETWORKED 4A"/>
    <property type="match status" value="1"/>
</dbReference>
<dbReference type="InterPro" id="IPR051861">
    <property type="entry name" value="NET_actin-binding_domain"/>
</dbReference>
<feature type="coiled-coil region" evidence="3">
    <location>
        <begin position="106"/>
        <end position="160"/>
    </location>
</feature>
<keyword evidence="6" id="KW-1185">Reference proteome</keyword>
<gene>
    <name evidence="5" type="ORF">Nepgr_030429</name>
</gene>
<dbReference type="GO" id="GO:0005886">
    <property type="term" value="C:plasma membrane"/>
    <property type="evidence" value="ECO:0007669"/>
    <property type="project" value="TreeGrafter"/>
</dbReference>
<dbReference type="GO" id="GO:0051015">
    <property type="term" value="F:actin filament binding"/>
    <property type="evidence" value="ECO:0007669"/>
    <property type="project" value="TreeGrafter"/>
</dbReference>
<feature type="domain" description="NAB" evidence="4">
    <location>
        <begin position="1"/>
        <end position="54"/>
    </location>
</feature>
<reference evidence="5" key="1">
    <citation type="submission" date="2023-05" db="EMBL/GenBank/DDBJ databases">
        <title>Nepenthes gracilis genome sequencing.</title>
        <authorList>
            <person name="Fukushima K."/>
        </authorList>
    </citation>
    <scope>NUCLEOTIDE SEQUENCE</scope>
    <source>
        <strain evidence="5">SING2019-196</strain>
    </source>
</reference>
<dbReference type="Proteomes" id="UP001279734">
    <property type="component" value="Unassembled WGS sequence"/>
</dbReference>
<evidence type="ECO:0000256" key="1">
    <source>
        <dbReference type="ARBA" id="ARBA00023054"/>
    </source>
</evidence>
<dbReference type="AlphaFoldDB" id="A0AAD3TG69"/>
<evidence type="ECO:0000256" key="2">
    <source>
        <dbReference type="ARBA" id="ARBA00038006"/>
    </source>
</evidence>
<protein>
    <recommendedName>
        <fullName evidence="4">NAB domain-containing protein</fullName>
    </recommendedName>
</protein>
<keyword evidence="1 3" id="KW-0175">Coiled coil</keyword>
<organism evidence="5 6">
    <name type="scientific">Nepenthes gracilis</name>
    <name type="common">Slender pitcher plant</name>
    <dbReference type="NCBI Taxonomy" id="150966"/>
    <lineage>
        <taxon>Eukaryota</taxon>
        <taxon>Viridiplantae</taxon>
        <taxon>Streptophyta</taxon>
        <taxon>Embryophyta</taxon>
        <taxon>Tracheophyta</taxon>
        <taxon>Spermatophyta</taxon>
        <taxon>Magnoliopsida</taxon>
        <taxon>eudicotyledons</taxon>
        <taxon>Gunneridae</taxon>
        <taxon>Pentapetalae</taxon>
        <taxon>Caryophyllales</taxon>
        <taxon>Nepenthaceae</taxon>
        <taxon>Nepenthes</taxon>
    </lineage>
</organism>
<dbReference type="PANTHER" id="PTHR32258:SF6">
    <property type="entry name" value="PROTEIN NETWORKED 1A"/>
    <property type="match status" value="1"/>
</dbReference>
<evidence type="ECO:0000313" key="6">
    <source>
        <dbReference type="Proteomes" id="UP001279734"/>
    </source>
</evidence>
<dbReference type="EMBL" id="BSYO01000034">
    <property type="protein sequence ID" value="GMH28586.1"/>
    <property type="molecule type" value="Genomic_DNA"/>
</dbReference>
<evidence type="ECO:0000259" key="4">
    <source>
        <dbReference type="PROSITE" id="PS51774"/>
    </source>
</evidence>
<accession>A0AAD3TG69</accession>
<dbReference type="Pfam" id="PF07765">
    <property type="entry name" value="KIP1"/>
    <property type="match status" value="1"/>
</dbReference>
<evidence type="ECO:0000313" key="5">
    <source>
        <dbReference type="EMBL" id="GMH28586.1"/>
    </source>
</evidence>